<dbReference type="EMBL" id="JAHWGI010001240">
    <property type="protein sequence ID" value="KAK3925803.1"/>
    <property type="molecule type" value="Genomic_DNA"/>
</dbReference>
<dbReference type="AlphaFoldDB" id="A0AAE1LN46"/>
<dbReference type="PANTHER" id="PTHR12857:SF0">
    <property type="entry name" value="CXXC MOTIF CONTAINING ZINC BINDING PROTEIN"/>
    <property type="match status" value="1"/>
</dbReference>
<evidence type="ECO:0000256" key="1">
    <source>
        <dbReference type="ARBA" id="ARBA00007818"/>
    </source>
</evidence>
<dbReference type="Proteomes" id="UP001219518">
    <property type="component" value="Unassembled WGS sequence"/>
</dbReference>
<organism evidence="4 5">
    <name type="scientific">Frankliniella fusca</name>
    <dbReference type="NCBI Taxonomy" id="407009"/>
    <lineage>
        <taxon>Eukaryota</taxon>
        <taxon>Metazoa</taxon>
        <taxon>Ecdysozoa</taxon>
        <taxon>Arthropoda</taxon>
        <taxon>Hexapoda</taxon>
        <taxon>Insecta</taxon>
        <taxon>Pterygota</taxon>
        <taxon>Neoptera</taxon>
        <taxon>Paraneoptera</taxon>
        <taxon>Thysanoptera</taxon>
        <taxon>Terebrantia</taxon>
        <taxon>Thripoidea</taxon>
        <taxon>Thripidae</taxon>
        <taxon>Frankliniella</taxon>
    </lineage>
</organism>
<keyword evidence="3" id="KW-0862">Zinc</keyword>
<accession>A0AAE1LN46</accession>
<comment type="caution">
    <text evidence="4">The sequence shown here is derived from an EMBL/GenBank/DDBJ whole genome shotgun (WGS) entry which is preliminary data.</text>
</comment>
<gene>
    <name evidence="4" type="ORF">KUF71_014052</name>
</gene>
<dbReference type="SUPFAM" id="SSF141678">
    <property type="entry name" value="MAL13P1.257-like"/>
    <property type="match status" value="1"/>
</dbReference>
<dbReference type="InterPro" id="IPR008584">
    <property type="entry name" value="CXXC_Zn-binding_euk"/>
</dbReference>
<reference evidence="4" key="1">
    <citation type="submission" date="2021-07" db="EMBL/GenBank/DDBJ databases">
        <authorList>
            <person name="Catto M.A."/>
            <person name="Jacobson A."/>
            <person name="Kennedy G."/>
            <person name="Labadie P."/>
            <person name="Hunt B.G."/>
            <person name="Srinivasan R."/>
        </authorList>
    </citation>
    <scope>NUCLEOTIDE SEQUENCE</scope>
    <source>
        <strain evidence="4">PL_HMW_Pooled</strain>
        <tissue evidence="4">Head</tissue>
    </source>
</reference>
<evidence type="ECO:0000256" key="3">
    <source>
        <dbReference type="ARBA" id="ARBA00022833"/>
    </source>
</evidence>
<name>A0AAE1LN46_9NEOP</name>
<proteinExistence type="inferred from homology"/>
<reference evidence="4" key="2">
    <citation type="journal article" date="2023" name="BMC Genomics">
        <title>Pest status, molecular evolution, and epigenetic factors derived from the genome assembly of Frankliniella fusca, a thysanopteran phytovirus vector.</title>
        <authorList>
            <person name="Catto M.A."/>
            <person name="Labadie P.E."/>
            <person name="Jacobson A.L."/>
            <person name="Kennedy G.G."/>
            <person name="Srinivasan R."/>
            <person name="Hunt B.G."/>
        </authorList>
    </citation>
    <scope>NUCLEOTIDE SEQUENCE</scope>
    <source>
        <strain evidence="4">PL_HMW_Pooled</strain>
    </source>
</reference>
<sequence>MVKIALQMKAQLENIDAIYATQPEFRYFMKIRCTGCNEESDKWHDISLSETVSLKSGRGNCNFALKCKFCGKENQMDILEKSHKKYVKEKEGSFQTIAEFDCRGLEPVSFSPREGWIVEASESGQKFEDVDLSDGEWIEYDEKLKESVRVFELEFKFIKSK</sequence>
<keyword evidence="5" id="KW-1185">Reference proteome</keyword>
<evidence type="ECO:0000313" key="4">
    <source>
        <dbReference type="EMBL" id="KAK3925803.1"/>
    </source>
</evidence>
<keyword evidence="2" id="KW-0479">Metal-binding</keyword>
<dbReference type="PANTHER" id="PTHR12857">
    <property type="entry name" value="CXXC MOTIF CONTAINING ZINC BINDING PROTEIN"/>
    <property type="match status" value="1"/>
</dbReference>
<dbReference type="Pfam" id="PF05907">
    <property type="entry name" value="CXXC_Zn-b_euk"/>
    <property type="match status" value="1"/>
</dbReference>
<comment type="similarity">
    <text evidence="1">Belongs to the UPF0587 family.</text>
</comment>
<protein>
    <submittedName>
        <fullName evidence="4">UPF0587 protein GA18326</fullName>
    </submittedName>
</protein>
<evidence type="ECO:0000256" key="2">
    <source>
        <dbReference type="ARBA" id="ARBA00022723"/>
    </source>
</evidence>
<dbReference type="GO" id="GO:0008270">
    <property type="term" value="F:zinc ion binding"/>
    <property type="evidence" value="ECO:0007669"/>
    <property type="project" value="TreeGrafter"/>
</dbReference>
<evidence type="ECO:0000313" key="5">
    <source>
        <dbReference type="Proteomes" id="UP001219518"/>
    </source>
</evidence>